<accession>A0AAD5TRM4</accession>
<dbReference type="Proteomes" id="UP001212152">
    <property type="component" value="Unassembled WGS sequence"/>
</dbReference>
<dbReference type="Pfam" id="PF01105">
    <property type="entry name" value="EMP24_GP25L"/>
    <property type="match status" value="1"/>
</dbReference>
<evidence type="ECO:0000256" key="9">
    <source>
        <dbReference type="SAM" id="Phobius"/>
    </source>
</evidence>
<evidence type="ECO:0000256" key="1">
    <source>
        <dbReference type="ARBA" id="ARBA00004479"/>
    </source>
</evidence>
<dbReference type="InterPro" id="IPR036598">
    <property type="entry name" value="GOLD_dom_sf"/>
</dbReference>
<evidence type="ECO:0000256" key="10">
    <source>
        <dbReference type="SAM" id="SignalP"/>
    </source>
</evidence>
<dbReference type="InterPro" id="IPR009038">
    <property type="entry name" value="GOLD_dom"/>
</dbReference>
<evidence type="ECO:0000313" key="13">
    <source>
        <dbReference type="Proteomes" id="UP001212152"/>
    </source>
</evidence>
<evidence type="ECO:0000259" key="11">
    <source>
        <dbReference type="PROSITE" id="PS50866"/>
    </source>
</evidence>
<evidence type="ECO:0000256" key="5">
    <source>
        <dbReference type="ARBA" id="ARBA00022989"/>
    </source>
</evidence>
<name>A0AAD5TRM4_9FUNG</name>
<evidence type="ECO:0000256" key="8">
    <source>
        <dbReference type="RuleBase" id="RU003827"/>
    </source>
</evidence>
<dbReference type="GO" id="GO:0012505">
    <property type="term" value="C:endomembrane system"/>
    <property type="evidence" value="ECO:0007669"/>
    <property type="project" value="UniProtKB-SubCell"/>
</dbReference>
<reference evidence="12" key="1">
    <citation type="submission" date="2020-05" db="EMBL/GenBank/DDBJ databases">
        <title>Phylogenomic resolution of chytrid fungi.</title>
        <authorList>
            <person name="Stajich J.E."/>
            <person name="Amses K."/>
            <person name="Simmons R."/>
            <person name="Seto K."/>
            <person name="Myers J."/>
            <person name="Bonds A."/>
            <person name="Quandt C.A."/>
            <person name="Barry K."/>
            <person name="Liu P."/>
            <person name="Grigoriev I."/>
            <person name="Longcore J.E."/>
            <person name="James T.Y."/>
        </authorList>
    </citation>
    <scope>NUCLEOTIDE SEQUENCE</scope>
    <source>
        <strain evidence="12">JEL0379</strain>
    </source>
</reference>
<dbReference type="SUPFAM" id="SSF101576">
    <property type="entry name" value="Supernatant protein factor (SPF), C-terminal domain"/>
    <property type="match status" value="1"/>
</dbReference>
<evidence type="ECO:0000256" key="3">
    <source>
        <dbReference type="ARBA" id="ARBA00022692"/>
    </source>
</evidence>
<comment type="caution">
    <text evidence="12">The sequence shown here is derived from an EMBL/GenBank/DDBJ whole genome shotgun (WGS) entry which is preliminary data.</text>
</comment>
<feature type="transmembrane region" description="Helical" evidence="9">
    <location>
        <begin position="200"/>
        <end position="226"/>
    </location>
</feature>
<gene>
    <name evidence="12" type="ORF">HDU87_002690</name>
</gene>
<keyword evidence="6 9" id="KW-0472">Membrane</keyword>
<dbReference type="PROSITE" id="PS50866">
    <property type="entry name" value="GOLD"/>
    <property type="match status" value="1"/>
</dbReference>
<evidence type="ECO:0000256" key="7">
    <source>
        <dbReference type="ARBA" id="ARBA00037847"/>
    </source>
</evidence>
<keyword evidence="3 8" id="KW-0812">Transmembrane</keyword>
<feature type="signal peptide" evidence="10">
    <location>
        <begin position="1"/>
        <end position="38"/>
    </location>
</feature>
<keyword evidence="13" id="KW-1185">Reference proteome</keyword>
<dbReference type="SMART" id="SM01190">
    <property type="entry name" value="EMP24_GP25L"/>
    <property type="match status" value="1"/>
</dbReference>
<dbReference type="AlphaFoldDB" id="A0AAD5TRM4"/>
<comment type="similarity">
    <text evidence="2 8">Belongs to the EMP24/GP25L family.</text>
</comment>
<protein>
    <recommendedName>
        <fullName evidence="11">GOLD domain-containing protein</fullName>
    </recommendedName>
</protein>
<dbReference type="EMBL" id="JADGJQ010000002">
    <property type="protein sequence ID" value="KAJ3185124.1"/>
    <property type="molecule type" value="Genomic_DNA"/>
</dbReference>
<evidence type="ECO:0000256" key="6">
    <source>
        <dbReference type="ARBA" id="ARBA00023136"/>
    </source>
</evidence>
<feature type="domain" description="GOLD" evidence="11">
    <location>
        <begin position="50"/>
        <end position="133"/>
    </location>
</feature>
<evidence type="ECO:0000313" key="12">
    <source>
        <dbReference type="EMBL" id="KAJ3185124.1"/>
    </source>
</evidence>
<proteinExistence type="inferred from homology"/>
<dbReference type="InterPro" id="IPR015720">
    <property type="entry name" value="Emp24-like"/>
</dbReference>
<sequence length="234" mass="26076">MRRSSSLPSALRAVIGSMPPLLLLALLLVLLAPPPAAATTLTYRMEPHERACFYTTAKSRGEKMAFYFAVQSGGSFDVDYEVTGPNNEDILAGQRERQGDFIFSAPDAGEHSFCFSNKMSTFSEKVIDFDVTAEHEQNASLNPVGHDLSGKEDAKAHVRPLEESVQRLHEMIGGLSRHQKYFRTRENRNFATVESTQNRIFWFGGSEAFMLVVVAAFQVFVIQAFFNKSGKARV</sequence>
<dbReference type="PANTHER" id="PTHR22811">
    <property type="entry name" value="TRANSMEMBRANE EMP24 DOMAIN-CONTAINING PROTEIN"/>
    <property type="match status" value="1"/>
</dbReference>
<feature type="chain" id="PRO_5042142138" description="GOLD domain-containing protein" evidence="10">
    <location>
        <begin position="39"/>
        <end position="234"/>
    </location>
</feature>
<evidence type="ECO:0000256" key="4">
    <source>
        <dbReference type="ARBA" id="ARBA00022729"/>
    </source>
</evidence>
<evidence type="ECO:0000256" key="2">
    <source>
        <dbReference type="ARBA" id="ARBA00007104"/>
    </source>
</evidence>
<keyword evidence="4 10" id="KW-0732">Signal</keyword>
<comment type="subcellular location">
    <subcellularLocation>
        <location evidence="7">Endomembrane system</location>
        <topology evidence="7">Single-pass membrane protein</topology>
    </subcellularLocation>
    <subcellularLocation>
        <location evidence="1 8">Membrane</location>
        <topology evidence="1 8">Single-pass type I membrane protein</topology>
    </subcellularLocation>
</comment>
<keyword evidence="5 9" id="KW-1133">Transmembrane helix</keyword>
<organism evidence="12 13">
    <name type="scientific">Geranomyces variabilis</name>
    <dbReference type="NCBI Taxonomy" id="109894"/>
    <lineage>
        <taxon>Eukaryota</taxon>
        <taxon>Fungi</taxon>
        <taxon>Fungi incertae sedis</taxon>
        <taxon>Chytridiomycota</taxon>
        <taxon>Chytridiomycota incertae sedis</taxon>
        <taxon>Chytridiomycetes</taxon>
        <taxon>Spizellomycetales</taxon>
        <taxon>Powellomycetaceae</taxon>
        <taxon>Geranomyces</taxon>
    </lineage>
</organism>
<dbReference type="GO" id="GO:0016020">
    <property type="term" value="C:membrane"/>
    <property type="evidence" value="ECO:0007669"/>
    <property type="project" value="UniProtKB-SubCell"/>
</dbReference>